<proteinExistence type="predicted"/>
<dbReference type="OrthoDB" id="201213at2759"/>
<evidence type="ECO:0000256" key="4">
    <source>
        <dbReference type="ARBA" id="ARBA00048707"/>
    </source>
</evidence>
<evidence type="ECO:0000256" key="1">
    <source>
        <dbReference type="ARBA" id="ARBA00013260"/>
    </source>
</evidence>
<accession>A0A7J6W3B5</accession>
<dbReference type="Proteomes" id="UP000554482">
    <property type="component" value="Unassembled WGS sequence"/>
</dbReference>
<evidence type="ECO:0000256" key="2">
    <source>
        <dbReference type="ARBA" id="ARBA00022679"/>
    </source>
</evidence>
<dbReference type="CDD" id="cd02429">
    <property type="entry name" value="PTH2_like"/>
    <property type="match status" value="1"/>
</dbReference>
<reference evidence="5 6" key="1">
    <citation type="submission" date="2020-06" db="EMBL/GenBank/DDBJ databases">
        <title>Transcriptomic and genomic resources for Thalictrum thalictroides and T. hernandezii: Facilitating candidate gene discovery in an emerging model plant lineage.</title>
        <authorList>
            <person name="Arias T."/>
            <person name="Riano-Pachon D.M."/>
            <person name="Di Stilio V.S."/>
        </authorList>
    </citation>
    <scope>NUCLEOTIDE SEQUENCE [LARGE SCALE GENOMIC DNA]</scope>
    <source>
        <strain evidence="6">cv. WT478/WT964</strain>
        <tissue evidence="5">Leaves</tissue>
    </source>
</reference>
<gene>
    <name evidence="5" type="ORF">FRX31_018829</name>
</gene>
<dbReference type="PANTHER" id="PTHR46194">
    <property type="entry name" value="PEPTIDYL-TRNA HYDROLASE PTRHD1-RELATED"/>
    <property type="match status" value="1"/>
</dbReference>
<dbReference type="GO" id="GO:0004045">
    <property type="term" value="F:peptidyl-tRNA hydrolase activity"/>
    <property type="evidence" value="ECO:0007669"/>
    <property type="project" value="UniProtKB-EC"/>
</dbReference>
<dbReference type="AlphaFoldDB" id="A0A7J6W3B5"/>
<evidence type="ECO:0000256" key="3">
    <source>
        <dbReference type="ARBA" id="ARBA00022801"/>
    </source>
</evidence>
<organism evidence="5 6">
    <name type="scientific">Thalictrum thalictroides</name>
    <name type="common">Rue-anemone</name>
    <name type="synonym">Anemone thalictroides</name>
    <dbReference type="NCBI Taxonomy" id="46969"/>
    <lineage>
        <taxon>Eukaryota</taxon>
        <taxon>Viridiplantae</taxon>
        <taxon>Streptophyta</taxon>
        <taxon>Embryophyta</taxon>
        <taxon>Tracheophyta</taxon>
        <taxon>Spermatophyta</taxon>
        <taxon>Magnoliopsida</taxon>
        <taxon>Ranunculales</taxon>
        <taxon>Ranunculaceae</taxon>
        <taxon>Thalictroideae</taxon>
        <taxon>Thalictrum</taxon>
    </lineage>
</organism>
<keyword evidence="6" id="KW-1185">Reference proteome</keyword>
<keyword evidence="3" id="KW-0378">Hydrolase</keyword>
<dbReference type="InterPro" id="IPR042237">
    <property type="entry name" value="PTRHD1"/>
</dbReference>
<dbReference type="EC" id="3.1.1.29" evidence="1"/>
<keyword evidence="2 5" id="KW-0808">Transferase</keyword>
<dbReference type="GO" id="GO:0008194">
    <property type="term" value="F:UDP-glycosyltransferase activity"/>
    <property type="evidence" value="ECO:0007669"/>
    <property type="project" value="InterPro"/>
</dbReference>
<dbReference type="EMBL" id="JABWDY010022650">
    <property type="protein sequence ID" value="KAF5191583.1"/>
    <property type="molecule type" value="Genomic_DNA"/>
</dbReference>
<dbReference type="Gene3D" id="3.40.1490.10">
    <property type="entry name" value="Bit1"/>
    <property type="match status" value="1"/>
</dbReference>
<dbReference type="InterPro" id="IPR002213">
    <property type="entry name" value="UDP_glucos_trans"/>
</dbReference>
<comment type="caution">
    <text evidence="5">The sequence shown here is derived from an EMBL/GenBank/DDBJ whole genome shotgun (WGS) entry which is preliminary data.</text>
</comment>
<dbReference type="InterPro" id="IPR023476">
    <property type="entry name" value="Pep_tRNA_hydro_II_dom_sf"/>
</dbReference>
<protein>
    <recommendedName>
        <fullName evidence="1">peptidyl-tRNA hydrolase</fullName>
        <ecNumber evidence="1">3.1.1.29</ecNumber>
    </recommendedName>
</protein>
<dbReference type="InterPro" id="IPR002833">
    <property type="entry name" value="PTH2"/>
</dbReference>
<dbReference type="Gene3D" id="3.40.50.2000">
    <property type="entry name" value="Glycogen Phosphorylase B"/>
    <property type="match status" value="2"/>
</dbReference>
<dbReference type="Pfam" id="PF01981">
    <property type="entry name" value="PTH2"/>
    <property type="match status" value="1"/>
</dbReference>
<dbReference type="CDD" id="cd03784">
    <property type="entry name" value="GT1_Gtf-like"/>
    <property type="match status" value="1"/>
</dbReference>
<sequence>MSSSSSCETPCCHVVAIPYPGRGHINPMMNLCKLLVTKCANLKITFIITEEWLGFIGSTPKPPTITFQTIPNVIPSELIHASVYREFVRAVFTKMEAPVEHLLCQLQLSHVLAIISDTFLPWAVTLGNRMNIPVVSLWTMSPSLYSVFFPFRPAQNRTQGDGLHSWCLSNNLSRPAILPTLISGLGKQALDEVLEAFCCIRQAQCVMFTSFYELERQVIDSLKTTVSFPLYSVGPLIPHMKHDPIPDANMEYLKLLDSQPAKSVLYISFGSFLSVSREQMDEIVEGVRESGVTYLWVGRGDTLEYKKLVVFMLEFPCLRSLPIAGDQIPDSKLIVDDWKVGMKVGDATEEKLVRVLQNHHRSKHMNVSTEASSSLPSDLNNGIELKQKDEEVVVQYVVLRRDLIDSWPLGSVVTQGCHASVSAIWTYKDDNSTIDYCSPEKIDSMHKVTLEVKGETQLLNLSQKLTASDIAHKLWIEQPENMPTCLATKPYPKSVISSFFKKLKLCK</sequence>
<name>A0A7J6W3B5_THATH</name>
<evidence type="ECO:0000313" key="5">
    <source>
        <dbReference type="EMBL" id="KAF5191583.1"/>
    </source>
</evidence>
<dbReference type="SUPFAM" id="SSF102462">
    <property type="entry name" value="Peptidyl-tRNA hydrolase II"/>
    <property type="match status" value="1"/>
</dbReference>
<evidence type="ECO:0000313" key="6">
    <source>
        <dbReference type="Proteomes" id="UP000554482"/>
    </source>
</evidence>
<dbReference type="PANTHER" id="PTHR46194:SF1">
    <property type="entry name" value="PEPTIDYL-TRNA HYDROLASE PTRHD1-RELATED"/>
    <property type="match status" value="1"/>
</dbReference>
<dbReference type="SUPFAM" id="SSF53756">
    <property type="entry name" value="UDP-Glycosyltransferase/glycogen phosphorylase"/>
    <property type="match status" value="1"/>
</dbReference>
<comment type="catalytic activity">
    <reaction evidence="4">
        <text>an N-acyl-L-alpha-aminoacyl-tRNA + H2O = an N-acyl-L-amino acid + a tRNA + H(+)</text>
        <dbReference type="Rhea" id="RHEA:54448"/>
        <dbReference type="Rhea" id="RHEA-COMP:10123"/>
        <dbReference type="Rhea" id="RHEA-COMP:13883"/>
        <dbReference type="ChEBI" id="CHEBI:15377"/>
        <dbReference type="ChEBI" id="CHEBI:15378"/>
        <dbReference type="ChEBI" id="CHEBI:59874"/>
        <dbReference type="ChEBI" id="CHEBI:78442"/>
        <dbReference type="ChEBI" id="CHEBI:138191"/>
        <dbReference type="EC" id="3.1.1.29"/>
    </reaction>
</comment>